<reference evidence="1 2" key="1">
    <citation type="submission" date="2019-08" db="EMBL/GenBank/DDBJ databases">
        <title>In-depth cultivation of the pig gut microbiome towards novel bacterial diversity and tailored functional studies.</title>
        <authorList>
            <person name="Wylensek D."/>
            <person name="Hitch T.C.A."/>
            <person name="Clavel T."/>
        </authorList>
    </citation>
    <scope>NUCLEOTIDE SEQUENCE [LARGE SCALE GENOMIC DNA]</scope>
    <source>
        <strain evidence="1 2">CA-Schmier-601-WT-1</strain>
    </source>
</reference>
<comment type="caution">
    <text evidence="1">The sequence shown here is derived from an EMBL/GenBank/DDBJ whole genome shotgun (WGS) entry which is preliminary data.</text>
</comment>
<sequence>MGIEFKHINDARGFIVDKLSDDALLGRNGYMMRQALYIIDYDPAQQQYAADLVRAICEKDTGDLPRRGVTPVVVNLYDLVLGYLDEQDLWEPLVEAEPDTPRLDLIQMLQDTVGVKDVVAPRVNEAIASHPEADIAFVTGVGETFPYVRTHTLLEEISSPIPVVLVFPGRYEQHSDGSTALNILGLTQASTGGYYRATRVFDL</sequence>
<evidence type="ECO:0000313" key="2">
    <source>
        <dbReference type="Proteomes" id="UP000469325"/>
    </source>
</evidence>
<evidence type="ECO:0000313" key="1">
    <source>
        <dbReference type="EMBL" id="MST73258.1"/>
    </source>
</evidence>
<dbReference type="EMBL" id="VUNC01000008">
    <property type="protein sequence ID" value="MST73258.1"/>
    <property type="molecule type" value="Genomic_DNA"/>
</dbReference>
<dbReference type="Pfam" id="PF08747">
    <property type="entry name" value="BrxB"/>
    <property type="match status" value="1"/>
</dbReference>
<dbReference type="AlphaFoldDB" id="A0A6N7XPS2"/>
<name>A0A6N7XPS2_9ACTN</name>
<accession>A0A6N7XPS2</accession>
<proteinExistence type="predicted"/>
<dbReference type="RefSeq" id="WP_154435942.1">
    <property type="nucleotide sequence ID" value="NZ_VUNC01000008.1"/>
</dbReference>
<keyword evidence="2" id="KW-1185">Reference proteome</keyword>
<dbReference type="InterPro" id="IPR014858">
    <property type="entry name" value="BrxB"/>
</dbReference>
<gene>
    <name evidence="1" type="ORF">FYJ68_09105</name>
</gene>
<dbReference type="Proteomes" id="UP000469325">
    <property type="component" value="Unassembled WGS sequence"/>
</dbReference>
<organism evidence="1 2">
    <name type="scientific">Olsenella porci</name>
    <dbReference type="NCBI Taxonomy" id="2652279"/>
    <lineage>
        <taxon>Bacteria</taxon>
        <taxon>Bacillati</taxon>
        <taxon>Actinomycetota</taxon>
        <taxon>Coriobacteriia</taxon>
        <taxon>Coriobacteriales</taxon>
        <taxon>Atopobiaceae</taxon>
        <taxon>Olsenella</taxon>
    </lineage>
</organism>
<protein>
    <submittedName>
        <fullName evidence="1">DUF1788 domain-containing protein</fullName>
    </submittedName>
</protein>